<feature type="signal peptide" evidence="2">
    <location>
        <begin position="1"/>
        <end position="16"/>
    </location>
</feature>
<name>A0A5M9JKD6_MONFR</name>
<dbReference type="InterPro" id="IPR051058">
    <property type="entry name" value="GDSL_Est/Lipase"/>
</dbReference>
<keyword evidence="4" id="KW-1185">Reference proteome</keyword>
<evidence type="ECO:0000256" key="2">
    <source>
        <dbReference type="SAM" id="SignalP"/>
    </source>
</evidence>
<sequence>MMNTFAFLALVGSTFASPITSITSRATTDTKYLFSFGDSYSQTGFDITGTKPSADNPIGNPAFPGDTTDNGINWIGHLVETHNSSLLLSYNFAYGGAVVNASIVAPYEDTVLTLVNQTAEFVENLSPAPSYAKWTADNSLFALWFGVNDVGNSYWLSNETDIISAIFDSYFAQAQILYNAGGRNFLFLTCPPVNKSPMMLAYGDSVTSSEATVIAAYNTELNARVAKFNTTNTGLTTYVFDTQVPFNAALNDPKAYGATDATCYNADGTSCLWWNNLHPGQAIQKLVAEGVAEQLSGKFFQASSSGSTVSSSSLTVPATVIASSSSIAAVSTSVPISSTIESSAVPSSTVSPSASWTSKPAASSSIKTAAAVITPSIASSAFISSSVTSVATSVASTTISSATSGGDDECEA</sequence>
<dbReference type="PANTHER" id="PTHR45648">
    <property type="entry name" value="GDSL LIPASE/ACYLHYDROLASE FAMILY PROTEIN (AFU_ORTHOLOGUE AFUA_4G14700)"/>
    <property type="match status" value="1"/>
</dbReference>
<feature type="chain" id="PRO_5024458490" description="Carbohydrate esterase family 16 protein" evidence="2">
    <location>
        <begin position="17"/>
        <end position="412"/>
    </location>
</feature>
<dbReference type="EMBL" id="VICG01000007">
    <property type="protein sequence ID" value="KAA8569934.1"/>
    <property type="molecule type" value="Genomic_DNA"/>
</dbReference>
<evidence type="ECO:0000313" key="4">
    <source>
        <dbReference type="Proteomes" id="UP000322873"/>
    </source>
</evidence>
<evidence type="ECO:0000313" key="3">
    <source>
        <dbReference type="EMBL" id="KAA8569934.1"/>
    </source>
</evidence>
<dbReference type="CDD" id="cd01846">
    <property type="entry name" value="fatty_acyltransferase_like"/>
    <property type="match status" value="1"/>
</dbReference>
<organism evidence="3 4">
    <name type="scientific">Monilinia fructicola</name>
    <name type="common">Brown rot fungus</name>
    <name type="synonym">Ciboria fructicola</name>
    <dbReference type="NCBI Taxonomy" id="38448"/>
    <lineage>
        <taxon>Eukaryota</taxon>
        <taxon>Fungi</taxon>
        <taxon>Dikarya</taxon>
        <taxon>Ascomycota</taxon>
        <taxon>Pezizomycotina</taxon>
        <taxon>Leotiomycetes</taxon>
        <taxon>Helotiales</taxon>
        <taxon>Sclerotiniaceae</taxon>
        <taxon>Monilinia</taxon>
    </lineage>
</organism>
<dbReference type="GO" id="GO:0016788">
    <property type="term" value="F:hydrolase activity, acting on ester bonds"/>
    <property type="evidence" value="ECO:0007669"/>
    <property type="project" value="InterPro"/>
</dbReference>
<dbReference type="SUPFAM" id="SSF52266">
    <property type="entry name" value="SGNH hydrolase"/>
    <property type="match status" value="1"/>
</dbReference>
<dbReference type="InterPro" id="IPR036514">
    <property type="entry name" value="SGNH_hydro_sf"/>
</dbReference>
<proteinExistence type="predicted"/>
<dbReference type="Proteomes" id="UP000322873">
    <property type="component" value="Unassembled WGS sequence"/>
</dbReference>
<evidence type="ECO:0000256" key="1">
    <source>
        <dbReference type="ARBA" id="ARBA00022801"/>
    </source>
</evidence>
<comment type="caution">
    <text evidence="3">The sequence shown here is derived from an EMBL/GenBank/DDBJ whole genome shotgun (WGS) entry which is preliminary data.</text>
</comment>
<dbReference type="VEuPathDB" id="FungiDB:MFRU_005g00850"/>
<keyword evidence="2" id="KW-0732">Signal</keyword>
<evidence type="ECO:0008006" key="5">
    <source>
        <dbReference type="Google" id="ProtNLM"/>
    </source>
</evidence>
<protein>
    <recommendedName>
        <fullName evidence="5">Carbohydrate esterase family 16 protein</fullName>
    </recommendedName>
</protein>
<dbReference type="Gene3D" id="3.40.50.1110">
    <property type="entry name" value="SGNH hydrolase"/>
    <property type="match status" value="1"/>
</dbReference>
<dbReference type="AlphaFoldDB" id="A0A5M9JKD6"/>
<dbReference type="PANTHER" id="PTHR45648:SF22">
    <property type="entry name" value="GDSL LIPASE_ACYLHYDROLASE FAMILY PROTEIN (AFU_ORTHOLOGUE AFUA_4G14700)"/>
    <property type="match status" value="1"/>
</dbReference>
<gene>
    <name evidence="3" type="ORF">EYC84_002272</name>
</gene>
<dbReference type="InterPro" id="IPR001087">
    <property type="entry name" value="GDSL"/>
</dbReference>
<keyword evidence="1" id="KW-0378">Hydrolase</keyword>
<accession>A0A5M9JKD6</accession>
<reference evidence="3 4" key="1">
    <citation type="submission" date="2019-06" db="EMBL/GenBank/DDBJ databases">
        <title>Genome Sequence of the Brown Rot Fungal Pathogen Monilinia fructicola.</title>
        <authorList>
            <person name="De Miccolis Angelini R.M."/>
            <person name="Landi L."/>
            <person name="Abate D."/>
            <person name="Pollastro S."/>
            <person name="Romanazzi G."/>
            <person name="Faretra F."/>
        </authorList>
    </citation>
    <scope>NUCLEOTIDE SEQUENCE [LARGE SCALE GENOMIC DNA]</scope>
    <source>
        <strain evidence="3 4">Mfrc123</strain>
    </source>
</reference>
<dbReference type="Pfam" id="PF00657">
    <property type="entry name" value="Lipase_GDSL"/>
    <property type="match status" value="1"/>
</dbReference>